<dbReference type="GO" id="GO:0022857">
    <property type="term" value="F:transmembrane transporter activity"/>
    <property type="evidence" value="ECO:0007669"/>
    <property type="project" value="InterPro"/>
</dbReference>
<evidence type="ECO:0000256" key="9">
    <source>
        <dbReference type="ARBA" id="ARBA00023306"/>
    </source>
</evidence>
<keyword evidence="4 10" id="KW-0997">Cell inner membrane</keyword>
<keyword evidence="3 10" id="KW-1003">Cell membrane</keyword>
<keyword evidence="12" id="KW-1185">Reference proteome</keyword>
<feature type="transmembrane region" description="Helical" evidence="10">
    <location>
        <begin position="21"/>
        <end position="40"/>
    </location>
</feature>
<dbReference type="HAMAP" id="MF_02203">
    <property type="entry name" value="TolR"/>
    <property type="match status" value="1"/>
</dbReference>
<evidence type="ECO:0000256" key="1">
    <source>
        <dbReference type="ARBA" id="ARBA00004162"/>
    </source>
</evidence>
<comment type="function">
    <text evidence="10">Part of the Tol-Pal system, which plays a role in outer membrane invagination during cell division and is important for maintaining outer membrane integrity.</text>
</comment>
<dbReference type="AlphaFoldDB" id="A0A1V3NKM7"/>
<gene>
    <name evidence="10" type="primary">tolR</name>
    <name evidence="11" type="ORF">B1C78_06525</name>
</gene>
<dbReference type="Gene3D" id="3.30.420.270">
    <property type="match status" value="1"/>
</dbReference>
<evidence type="ECO:0000256" key="6">
    <source>
        <dbReference type="ARBA" id="ARBA00022692"/>
    </source>
</evidence>
<dbReference type="GO" id="GO:0051301">
    <property type="term" value="P:cell division"/>
    <property type="evidence" value="ECO:0007669"/>
    <property type="project" value="UniProtKB-UniRule"/>
</dbReference>
<comment type="similarity">
    <text evidence="2 10">Belongs to the ExbD/TolR family.</text>
</comment>
<evidence type="ECO:0000256" key="2">
    <source>
        <dbReference type="ARBA" id="ARBA00005811"/>
    </source>
</evidence>
<evidence type="ECO:0000256" key="8">
    <source>
        <dbReference type="ARBA" id="ARBA00023136"/>
    </source>
</evidence>
<comment type="subunit">
    <text evidence="10">The Tol-Pal system is composed of five core proteins: the inner membrane proteins TolA, TolQ and TolR, the periplasmic protein TolB and the outer membrane protein Pal. They form a network linking the inner and outer membranes and the peptidoglycan layer.</text>
</comment>
<protein>
    <recommendedName>
        <fullName evidence="10">Tol-Pal system protein TolR</fullName>
    </recommendedName>
</protein>
<dbReference type="Pfam" id="PF02472">
    <property type="entry name" value="ExbD"/>
    <property type="match status" value="1"/>
</dbReference>
<evidence type="ECO:0000256" key="3">
    <source>
        <dbReference type="ARBA" id="ARBA00022475"/>
    </source>
</evidence>
<keyword evidence="9 10" id="KW-0131">Cell cycle</keyword>
<comment type="caution">
    <text evidence="11">The sequence shown here is derived from an EMBL/GenBank/DDBJ whole genome shotgun (WGS) entry which is preliminary data.</text>
</comment>
<accession>A0A1V3NKM7</accession>
<reference evidence="11 12" key="1">
    <citation type="submission" date="2017-02" db="EMBL/GenBank/DDBJ databases">
        <title>Genomic diversity within the haloalkaliphilic genus Thioalkalivibrio.</title>
        <authorList>
            <person name="Ahn A.-C."/>
            <person name="Meier-Kolthoff J."/>
            <person name="Overmars L."/>
            <person name="Richter M."/>
            <person name="Woyke T."/>
            <person name="Sorokin D.Y."/>
            <person name="Muyzer G."/>
        </authorList>
    </citation>
    <scope>NUCLEOTIDE SEQUENCE [LARGE SCALE GENOMIC DNA]</scope>
    <source>
        <strain evidence="11 12">ALJD</strain>
    </source>
</reference>
<dbReference type="GO" id="GO:0015031">
    <property type="term" value="P:protein transport"/>
    <property type="evidence" value="ECO:0007669"/>
    <property type="project" value="InterPro"/>
</dbReference>
<dbReference type="EMBL" id="MVBK01000036">
    <property type="protein sequence ID" value="OOG25615.1"/>
    <property type="molecule type" value="Genomic_DNA"/>
</dbReference>
<dbReference type="Proteomes" id="UP000189462">
    <property type="component" value="Unassembled WGS sequence"/>
</dbReference>
<keyword evidence="5 10" id="KW-0132">Cell division</keyword>
<dbReference type="RefSeq" id="WP_077278340.1">
    <property type="nucleotide sequence ID" value="NZ_MVBK01000036.1"/>
</dbReference>
<dbReference type="STRING" id="108003.B1C78_06525"/>
<dbReference type="GO" id="GO:0005886">
    <property type="term" value="C:plasma membrane"/>
    <property type="evidence" value="ECO:0007669"/>
    <property type="project" value="UniProtKB-SubCell"/>
</dbReference>
<organism evidence="11 12">
    <name type="scientific">Thioalkalivibrio denitrificans</name>
    <dbReference type="NCBI Taxonomy" id="108003"/>
    <lineage>
        <taxon>Bacteria</taxon>
        <taxon>Pseudomonadati</taxon>
        <taxon>Pseudomonadota</taxon>
        <taxon>Gammaproteobacteria</taxon>
        <taxon>Chromatiales</taxon>
        <taxon>Ectothiorhodospiraceae</taxon>
        <taxon>Thioalkalivibrio</taxon>
    </lineage>
</organism>
<dbReference type="PANTHER" id="PTHR30558:SF7">
    <property type="entry name" value="TOL-PAL SYSTEM PROTEIN TOLR"/>
    <property type="match status" value="1"/>
</dbReference>
<sequence length="148" mass="16171">MALAKDKAQRRRPMSQINVVPFIDVMLVLLIIFMVTAPLLQQGVEVDLPEAHAEALERDQDQGEPVVVTVARDGQVTLNQGPRVNEPLDRDALSDIVAGLLSERPGVQVYVRGDRHVDYGRVVDAMVTVQTAGVARVGLITDPAEPDR</sequence>
<proteinExistence type="inferred from homology"/>
<evidence type="ECO:0000256" key="7">
    <source>
        <dbReference type="ARBA" id="ARBA00022989"/>
    </source>
</evidence>
<evidence type="ECO:0000256" key="4">
    <source>
        <dbReference type="ARBA" id="ARBA00022519"/>
    </source>
</evidence>
<evidence type="ECO:0000256" key="10">
    <source>
        <dbReference type="HAMAP-Rule" id="MF_02203"/>
    </source>
</evidence>
<dbReference type="InterPro" id="IPR014168">
    <property type="entry name" value="Tol-Pal_TolR"/>
</dbReference>
<comment type="subcellular location">
    <subcellularLocation>
        <location evidence="10">Cell inner membrane</location>
        <topology evidence="10">Single-pass membrane protein</topology>
    </subcellularLocation>
    <subcellularLocation>
        <location evidence="1">Cell membrane</location>
        <topology evidence="1">Single-pass membrane protein</topology>
    </subcellularLocation>
</comment>
<keyword evidence="7 10" id="KW-1133">Transmembrane helix</keyword>
<dbReference type="NCBIfam" id="TIGR02801">
    <property type="entry name" value="tolR"/>
    <property type="match status" value="1"/>
</dbReference>
<evidence type="ECO:0000256" key="5">
    <source>
        <dbReference type="ARBA" id="ARBA00022618"/>
    </source>
</evidence>
<name>A0A1V3NKM7_9GAMM</name>
<evidence type="ECO:0000313" key="11">
    <source>
        <dbReference type="EMBL" id="OOG25615.1"/>
    </source>
</evidence>
<dbReference type="InterPro" id="IPR003400">
    <property type="entry name" value="ExbD"/>
</dbReference>
<evidence type="ECO:0000313" key="12">
    <source>
        <dbReference type="Proteomes" id="UP000189462"/>
    </source>
</evidence>
<keyword evidence="6 10" id="KW-0812">Transmembrane</keyword>
<dbReference type="PANTHER" id="PTHR30558">
    <property type="entry name" value="EXBD MEMBRANE COMPONENT OF PMF-DRIVEN MACROMOLECULE IMPORT SYSTEM"/>
    <property type="match status" value="1"/>
</dbReference>
<keyword evidence="8 10" id="KW-0472">Membrane</keyword>
<dbReference type="OrthoDB" id="9798629at2"/>